<name>A0A1F7L1F9_9BACT</name>
<dbReference type="AlphaFoldDB" id="A0A1F7L1F9"/>
<sequence>MPYLERRSHYEQLLPKWTVDIMQRLQEHHPESYQHSVRTGFIAYSLWKTLEPNDLRPEDLFLAGLVHDSGKIKIEKAILQKKEILTHDEGVIIGKHPYQGALMVSEFDSTIADIIRGHHRWGTNGNTNGKGVIYEDYNQDEGTLAAKQKYSDDEYRLIERAQMVLAIADKADVAINRAHGERGSTVEYEAPLLYERFKHEITEELTNEKFLRLALTTAYDVSTYLTLDFQSL</sequence>
<dbReference type="Pfam" id="PF01966">
    <property type="entry name" value="HD"/>
    <property type="match status" value="1"/>
</dbReference>
<comment type="caution">
    <text evidence="2">The sequence shown here is derived from an EMBL/GenBank/DDBJ whole genome shotgun (WGS) entry which is preliminary data.</text>
</comment>
<evidence type="ECO:0000313" key="3">
    <source>
        <dbReference type="Proteomes" id="UP000177050"/>
    </source>
</evidence>
<dbReference type="EMBL" id="MGBR01000001">
    <property type="protein sequence ID" value="OGK73970.1"/>
    <property type="molecule type" value="Genomic_DNA"/>
</dbReference>
<proteinExistence type="predicted"/>
<dbReference type="SMART" id="SM00471">
    <property type="entry name" value="HDc"/>
    <property type="match status" value="1"/>
</dbReference>
<organism evidence="2 3">
    <name type="scientific">Candidatus Roizmanbacteria bacterium RIFOXYD1_FULL_38_12</name>
    <dbReference type="NCBI Taxonomy" id="1802093"/>
    <lineage>
        <taxon>Bacteria</taxon>
        <taxon>Candidatus Roizmaniibacteriota</taxon>
    </lineage>
</organism>
<evidence type="ECO:0000259" key="1">
    <source>
        <dbReference type="SMART" id="SM00471"/>
    </source>
</evidence>
<gene>
    <name evidence="2" type="ORF">A3K52_04305</name>
</gene>
<protein>
    <recommendedName>
        <fullName evidence="1">HD/PDEase domain-containing protein</fullName>
    </recommendedName>
</protein>
<reference evidence="2 3" key="1">
    <citation type="journal article" date="2016" name="Nat. Commun.">
        <title>Thousands of microbial genomes shed light on interconnected biogeochemical processes in an aquifer system.</title>
        <authorList>
            <person name="Anantharaman K."/>
            <person name="Brown C.T."/>
            <person name="Hug L.A."/>
            <person name="Sharon I."/>
            <person name="Castelle C.J."/>
            <person name="Probst A.J."/>
            <person name="Thomas B.C."/>
            <person name="Singh A."/>
            <person name="Wilkins M.J."/>
            <person name="Karaoz U."/>
            <person name="Brodie E.L."/>
            <person name="Williams K.H."/>
            <person name="Hubbard S.S."/>
            <person name="Banfield J.F."/>
        </authorList>
    </citation>
    <scope>NUCLEOTIDE SEQUENCE [LARGE SCALE GENOMIC DNA]</scope>
</reference>
<feature type="domain" description="HD/PDEase" evidence="1">
    <location>
        <begin position="28"/>
        <end position="183"/>
    </location>
</feature>
<dbReference type="InterPro" id="IPR003607">
    <property type="entry name" value="HD/PDEase_dom"/>
</dbReference>
<dbReference type="Proteomes" id="UP000177050">
    <property type="component" value="Unassembled WGS sequence"/>
</dbReference>
<evidence type="ECO:0000313" key="2">
    <source>
        <dbReference type="EMBL" id="OGK73970.1"/>
    </source>
</evidence>
<dbReference type="PANTHER" id="PTHR43155:SF2">
    <property type="entry name" value="CYCLIC DI-GMP PHOSPHODIESTERASE PA4108"/>
    <property type="match status" value="1"/>
</dbReference>
<dbReference type="CDD" id="cd00077">
    <property type="entry name" value="HDc"/>
    <property type="match status" value="1"/>
</dbReference>
<dbReference type="SUPFAM" id="SSF109604">
    <property type="entry name" value="HD-domain/PDEase-like"/>
    <property type="match status" value="1"/>
</dbReference>
<accession>A0A1F7L1F9</accession>
<dbReference type="PANTHER" id="PTHR43155">
    <property type="entry name" value="CYCLIC DI-GMP PHOSPHODIESTERASE PA4108-RELATED"/>
    <property type="match status" value="1"/>
</dbReference>
<dbReference type="InterPro" id="IPR006674">
    <property type="entry name" value="HD_domain"/>
</dbReference>
<dbReference type="Gene3D" id="1.10.3210.10">
    <property type="entry name" value="Hypothetical protein af1432"/>
    <property type="match status" value="1"/>
</dbReference>